<dbReference type="AlphaFoldDB" id="A0A0F8Y9S8"/>
<name>A0A0F8Y9S8_9ZZZZ</name>
<sequence>YNICIGNQLRGGPGPTNGGRYDRAFQARFTSAAKSCSVRGGRSRLPTFVGVPAAAPRRGRGRPAGT</sequence>
<comment type="caution">
    <text evidence="1">The sequence shown here is derived from an EMBL/GenBank/DDBJ whole genome shotgun (WGS) entry which is preliminary data.</text>
</comment>
<proteinExistence type="predicted"/>
<organism evidence="1">
    <name type="scientific">marine sediment metagenome</name>
    <dbReference type="NCBI Taxonomy" id="412755"/>
    <lineage>
        <taxon>unclassified sequences</taxon>
        <taxon>metagenomes</taxon>
        <taxon>ecological metagenomes</taxon>
    </lineage>
</organism>
<accession>A0A0F8Y9S8</accession>
<reference evidence="1" key="1">
    <citation type="journal article" date="2015" name="Nature">
        <title>Complex archaea that bridge the gap between prokaryotes and eukaryotes.</title>
        <authorList>
            <person name="Spang A."/>
            <person name="Saw J.H."/>
            <person name="Jorgensen S.L."/>
            <person name="Zaremba-Niedzwiedzka K."/>
            <person name="Martijn J."/>
            <person name="Lind A.E."/>
            <person name="van Eijk R."/>
            <person name="Schleper C."/>
            <person name="Guy L."/>
            <person name="Ettema T.J."/>
        </authorList>
    </citation>
    <scope>NUCLEOTIDE SEQUENCE</scope>
</reference>
<evidence type="ECO:0000313" key="1">
    <source>
        <dbReference type="EMBL" id="KKK78177.1"/>
    </source>
</evidence>
<protein>
    <submittedName>
        <fullName evidence="1">Uncharacterized protein</fullName>
    </submittedName>
</protein>
<feature type="non-terminal residue" evidence="1">
    <location>
        <position position="1"/>
    </location>
</feature>
<dbReference type="EMBL" id="LAZR01054614">
    <property type="protein sequence ID" value="KKK78177.1"/>
    <property type="molecule type" value="Genomic_DNA"/>
</dbReference>
<gene>
    <name evidence="1" type="ORF">LCGC14_2846220</name>
</gene>